<proteinExistence type="predicted"/>
<reference evidence="1" key="2">
    <citation type="submission" date="2020-11" db="EMBL/GenBank/DDBJ databases">
        <authorList>
            <person name="McCartney M.A."/>
            <person name="Auch B."/>
            <person name="Kono T."/>
            <person name="Mallez S."/>
            <person name="Becker A."/>
            <person name="Gohl D.M."/>
            <person name="Silverstein K.A.T."/>
            <person name="Koren S."/>
            <person name="Bechman K.B."/>
            <person name="Herman A."/>
            <person name="Abrahante J.E."/>
            <person name="Garbe J."/>
        </authorList>
    </citation>
    <scope>NUCLEOTIDE SEQUENCE</scope>
    <source>
        <strain evidence="1">Duluth1</strain>
        <tissue evidence="1">Whole animal</tissue>
    </source>
</reference>
<name>A0A9D3YJI8_DREPO</name>
<dbReference type="Proteomes" id="UP000828390">
    <property type="component" value="Unassembled WGS sequence"/>
</dbReference>
<sequence length="69" mass="8095">MMTSSRLSQRNRKQVSENKTREICLIFAEEIAESFDTGQTVSILDVRDKGKPKMAQLWEKQLREKPRNI</sequence>
<evidence type="ECO:0000313" key="1">
    <source>
        <dbReference type="EMBL" id="KAH3700025.1"/>
    </source>
</evidence>
<evidence type="ECO:0000313" key="2">
    <source>
        <dbReference type="Proteomes" id="UP000828390"/>
    </source>
</evidence>
<comment type="caution">
    <text evidence="1">The sequence shown here is derived from an EMBL/GenBank/DDBJ whole genome shotgun (WGS) entry which is preliminary data.</text>
</comment>
<dbReference type="EMBL" id="JAIWYP010000015">
    <property type="protein sequence ID" value="KAH3700025.1"/>
    <property type="molecule type" value="Genomic_DNA"/>
</dbReference>
<keyword evidence="2" id="KW-1185">Reference proteome</keyword>
<dbReference type="AlphaFoldDB" id="A0A9D3YJI8"/>
<organism evidence="1 2">
    <name type="scientific">Dreissena polymorpha</name>
    <name type="common">Zebra mussel</name>
    <name type="synonym">Mytilus polymorpha</name>
    <dbReference type="NCBI Taxonomy" id="45954"/>
    <lineage>
        <taxon>Eukaryota</taxon>
        <taxon>Metazoa</taxon>
        <taxon>Spiralia</taxon>
        <taxon>Lophotrochozoa</taxon>
        <taxon>Mollusca</taxon>
        <taxon>Bivalvia</taxon>
        <taxon>Autobranchia</taxon>
        <taxon>Heteroconchia</taxon>
        <taxon>Euheterodonta</taxon>
        <taxon>Imparidentia</taxon>
        <taxon>Neoheterodontei</taxon>
        <taxon>Myida</taxon>
        <taxon>Dreissenoidea</taxon>
        <taxon>Dreissenidae</taxon>
        <taxon>Dreissena</taxon>
    </lineage>
</organism>
<gene>
    <name evidence="1" type="ORF">DPMN_074989</name>
</gene>
<accession>A0A9D3YJI8</accession>
<reference evidence="1" key="1">
    <citation type="journal article" date="2019" name="bioRxiv">
        <title>The Genome of the Zebra Mussel, Dreissena polymorpha: A Resource for Invasive Species Research.</title>
        <authorList>
            <person name="McCartney M.A."/>
            <person name="Auch B."/>
            <person name="Kono T."/>
            <person name="Mallez S."/>
            <person name="Zhang Y."/>
            <person name="Obille A."/>
            <person name="Becker A."/>
            <person name="Abrahante J.E."/>
            <person name="Garbe J."/>
            <person name="Badalamenti J.P."/>
            <person name="Herman A."/>
            <person name="Mangelson H."/>
            <person name="Liachko I."/>
            <person name="Sullivan S."/>
            <person name="Sone E.D."/>
            <person name="Koren S."/>
            <person name="Silverstein K.A.T."/>
            <person name="Beckman K.B."/>
            <person name="Gohl D.M."/>
        </authorList>
    </citation>
    <scope>NUCLEOTIDE SEQUENCE</scope>
    <source>
        <strain evidence="1">Duluth1</strain>
        <tissue evidence="1">Whole animal</tissue>
    </source>
</reference>
<protein>
    <submittedName>
        <fullName evidence="1">Uncharacterized protein</fullName>
    </submittedName>
</protein>